<proteinExistence type="predicted"/>
<evidence type="ECO:0000313" key="2">
    <source>
        <dbReference type="Proteomes" id="UP000571554"/>
    </source>
</evidence>
<gene>
    <name evidence="1" type="ORF">F4827_006025</name>
</gene>
<organism evidence="1 2">
    <name type="scientific">Paraburkholderia bannensis</name>
    <dbReference type="NCBI Taxonomy" id="765414"/>
    <lineage>
        <taxon>Bacteria</taxon>
        <taxon>Pseudomonadati</taxon>
        <taxon>Pseudomonadota</taxon>
        <taxon>Betaproteobacteria</taxon>
        <taxon>Burkholderiales</taxon>
        <taxon>Burkholderiaceae</taxon>
        <taxon>Paraburkholderia</taxon>
    </lineage>
</organism>
<dbReference type="EMBL" id="JACHBW010000023">
    <property type="protein sequence ID" value="MBB6106154.1"/>
    <property type="molecule type" value="Genomic_DNA"/>
</dbReference>
<dbReference type="Proteomes" id="UP000571554">
    <property type="component" value="Unassembled WGS sequence"/>
</dbReference>
<protein>
    <submittedName>
        <fullName evidence="1">Uncharacterized protein</fullName>
    </submittedName>
</protein>
<dbReference type="AlphaFoldDB" id="A0A7W9WVW7"/>
<keyword evidence="2" id="KW-1185">Reference proteome</keyword>
<evidence type="ECO:0000313" key="1">
    <source>
        <dbReference type="EMBL" id="MBB6106154.1"/>
    </source>
</evidence>
<accession>A0A7W9WVW7</accession>
<comment type="caution">
    <text evidence="1">The sequence shown here is derived from an EMBL/GenBank/DDBJ whole genome shotgun (WGS) entry which is preliminary data.</text>
</comment>
<reference evidence="1 2" key="1">
    <citation type="submission" date="2020-08" db="EMBL/GenBank/DDBJ databases">
        <title>Above-ground endophytic microbial communities from plants in different locations in the United States.</title>
        <authorList>
            <person name="Frank C."/>
        </authorList>
    </citation>
    <scope>NUCLEOTIDE SEQUENCE [LARGE SCALE GENOMIC DNA]</scope>
    <source>
        <strain evidence="1 2">WP4_2_2</strain>
    </source>
</reference>
<name>A0A7W9WVW7_9BURK</name>
<sequence>MQLAIVSNSRSHANWLKAADPRRWPLIPVVPHDKWTLKKFSFPRAA</sequence>